<keyword evidence="7" id="KW-0406">Ion transport</keyword>
<dbReference type="InterPro" id="IPR036942">
    <property type="entry name" value="Beta-barrel_TonB_sf"/>
</dbReference>
<dbReference type="Gene3D" id="2.40.170.20">
    <property type="entry name" value="TonB-dependent receptor, beta-barrel domain"/>
    <property type="match status" value="1"/>
</dbReference>
<reference evidence="12 13" key="1">
    <citation type="journal article" date="2013" name="Genome Announc.">
        <title>Genome Sequence of Novosphingobium lindaniclasticum LE124T, Isolated from a Hexachlorocyclohexane Dumpsite.</title>
        <authorList>
            <person name="Saxena A."/>
            <person name="Nayyar N."/>
            <person name="Sangwan N."/>
            <person name="Kumari R."/>
            <person name="Khurana J.P."/>
            <person name="Lal R."/>
        </authorList>
    </citation>
    <scope>NUCLEOTIDE SEQUENCE [LARGE SCALE GENOMIC DNA]</scope>
    <source>
        <strain evidence="12 13">LE124</strain>
    </source>
</reference>
<feature type="domain" description="TonB-dependent receptor-like beta-barrel" evidence="11">
    <location>
        <begin position="2"/>
        <end position="185"/>
    </location>
</feature>
<keyword evidence="10" id="KW-0998">Cell outer membrane</keyword>
<dbReference type="RefSeq" id="WP_021232511.1">
    <property type="nucleotide sequence ID" value="NZ_ATHL01000024.1"/>
</dbReference>
<sequence>MFDGKVALNLAGFYQKFKNYISYFPTFYTASGRDGVIDTAISPLPFTGDAASKGAEVQLSVRPSENLDLSINASYADAHYDNAEIPCNTFDANGNPTVPLGQQISTCNSTDRLAQIPKFNLSANGEVRMPVGSVTPFLRGLVTYRPGFNSVRDNYTYRDYVKLDLFLGLRGENARWEVNVFAKNLLNQTRALSVGDSLFQQATSELDFTFAPTGAGGIPFNSGYRTASITPPREFGITSIFRW</sequence>
<accession>T0JB66</accession>
<comment type="caution">
    <text evidence="12">The sequence shown here is derived from an EMBL/GenBank/DDBJ whole genome shotgun (WGS) entry which is preliminary data.</text>
</comment>
<keyword evidence="9" id="KW-0472">Membrane</keyword>
<dbReference type="PANTHER" id="PTHR32552:SF81">
    <property type="entry name" value="TONB-DEPENDENT OUTER MEMBRANE RECEPTOR"/>
    <property type="match status" value="1"/>
</dbReference>
<dbReference type="AlphaFoldDB" id="T0JB66"/>
<evidence type="ECO:0000256" key="2">
    <source>
        <dbReference type="ARBA" id="ARBA00022448"/>
    </source>
</evidence>
<name>T0JB66_9SPHN</name>
<evidence type="ECO:0000256" key="10">
    <source>
        <dbReference type="ARBA" id="ARBA00023237"/>
    </source>
</evidence>
<proteinExistence type="predicted"/>
<dbReference type="eggNOG" id="COG4773">
    <property type="taxonomic scope" value="Bacteria"/>
</dbReference>
<keyword evidence="5" id="KW-0812">Transmembrane</keyword>
<evidence type="ECO:0000256" key="9">
    <source>
        <dbReference type="ARBA" id="ARBA00023136"/>
    </source>
</evidence>
<keyword evidence="13" id="KW-1185">Reference proteome</keyword>
<keyword evidence="4" id="KW-0410">Iron transport</keyword>
<organism evidence="12 13">
    <name type="scientific">Novosphingobium lindaniclasticum LE124</name>
    <dbReference type="NCBI Taxonomy" id="1096930"/>
    <lineage>
        <taxon>Bacteria</taxon>
        <taxon>Pseudomonadati</taxon>
        <taxon>Pseudomonadota</taxon>
        <taxon>Alphaproteobacteria</taxon>
        <taxon>Sphingomonadales</taxon>
        <taxon>Sphingomonadaceae</taxon>
        <taxon>Novosphingobium</taxon>
    </lineage>
</organism>
<keyword evidence="3" id="KW-1134">Transmembrane beta strand</keyword>
<dbReference type="GO" id="GO:0006826">
    <property type="term" value="P:iron ion transport"/>
    <property type="evidence" value="ECO:0007669"/>
    <property type="project" value="UniProtKB-KW"/>
</dbReference>
<dbReference type="EMBL" id="ATHL01000024">
    <property type="protein sequence ID" value="EQB19159.1"/>
    <property type="molecule type" value="Genomic_DNA"/>
</dbReference>
<protein>
    <recommendedName>
        <fullName evidence="11">TonB-dependent receptor-like beta-barrel domain-containing protein</fullName>
    </recommendedName>
</protein>
<keyword evidence="8" id="KW-0798">TonB box</keyword>
<evidence type="ECO:0000256" key="8">
    <source>
        <dbReference type="ARBA" id="ARBA00023077"/>
    </source>
</evidence>
<evidence type="ECO:0000256" key="3">
    <source>
        <dbReference type="ARBA" id="ARBA00022452"/>
    </source>
</evidence>
<evidence type="ECO:0000256" key="4">
    <source>
        <dbReference type="ARBA" id="ARBA00022496"/>
    </source>
</evidence>
<evidence type="ECO:0000259" key="11">
    <source>
        <dbReference type="Pfam" id="PF00593"/>
    </source>
</evidence>
<dbReference type="InterPro" id="IPR000531">
    <property type="entry name" value="Beta-barrel_TonB"/>
</dbReference>
<dbReference type="PANTHER" id="PTHR32552">
    <property type="entry name" value="FERRICHROME IRON RECEPTOR-RELATED"/>
    <property type="match status" value="1"/>
</dbReference>
<dbReference type="SUPFAM" id="SSF56935">
    <property type="entry name" value="Porins"/>
    <property type="match status" value="1"/>
</dbReference>
<evidence type="ECO:0000256" key="6">
    <source>
        <dbReference type="ARBA" id="ARBA00023004"/>
    </source>
</evidence>
<evidence type="ECO:0000313" key="13">
    <source>
        <dbReference type="Proteomes" id="UP000015527"/>
    </source>
</evidence>
<dbReference type="OrthoDB" id="7176070at2"/>
<gene>
    <name evidence="12" type="ORF">L284_02690</name>
</gene>
<dbReference type="Pfam" id="PF00593">
    <property type="entry name" value="TonB_dep_Rec_b-barrel"/>
    <property type="match status" value="1"/>
</dbReference>
<dbReference type="InterPro" id="IPR039426">
    <property type="entry name" value="TonB-dep_rcpt-like"/>
</dbReference>
<keyword evidence="6" id="KW-0408">Iron</keyword>
<evidence type="ECO:0000256" key="1">
    <source>
        <dbReference type="ARBA" id="ARBA00004571"/>
    </source>
</evidence>
<evidence type="ECO:0000256" key="7">
    <source>
        <dbReference type="ARBA" id="ARBA00023065"/>
    </source>
</evidence>
<evidence type="ECO:0000256" key="5">
    <source>
        <dbReference type="ARBA" id="ARBA00022692"/>
    </source>
</evidence>
<comment type="subcellular location">
    <subcellularLocation>
        <location evidence="1">Cell outer membrane</location>
        <topology evidence="1">Multi-pass membrane protein</topology>
    </subcellularLocation>
</comment>
<dbReference type="GO" id="GO:0009279">
    <property type="term" value="C:cell outer membrane"/>
    <property type="evidence" value="ECO:0007669"/>
    <property type="project" value="UniProtKB-SubCell"/>
</dbReference>
<dbReference type="PATRIC" id="fig|1096930.3.peg.527"/>
<dbReference type="Proteomes" id="UP000015527">
    <property type="component" value="Unassembled WGS sequence"/>
</dbReference>
<evidence type="ECO:0000313" key="12">
    <source>
        <dbReference type="EMBL" id="EQB19159.1"/>
    </source>
</evidence>
<keyword evidence="2" id="KW-0813">Transport</keyword>